<organism evidence="1">
    <name type="scientific">Fusarium pseudograminearum CS3427</name>
    <dbReference type="NCBI Taxonomy" id="1318457"/>
    <lineage>
        <taxon>Eukaryota</taxon>
        <taxon>Fungi</taxon>
        <taxon>Dikarya</taxon>
        <taxon>Ascomycota</taxon>
        <taxon>Pezizomycotina</taxon>
        <taxon>Sordariomycetes</taxon>
        <taxon>Hypocreomycetidae</taxon>
        <taxon>Hypocreales</taxon>
        <taxon>Nectriaceae</taxon>
        <taxon>Fusarium</taxon>
    </lineage>
</organism>
<dbReference type="EMBL" id="CBMD010001019">
    <property type="protein sequence ID" value="CEG02519.1"/>
    <property type="molecule type" value="Genomic_DNA"/>
</dbReference>
<evidence type="ECO:0000313" key="1">
    <source>
        <dbReference type="EMBL" id="CEG02519.1"/>
    </source>
</evidence>
<protein>
    <submittedName>
        <fullName evidence="1">WGS project CBMD000000000 data, contig CS3427_c001020</fullName>
    </submittedName>
</protein>
<gene>
    <name evidence="1" type="ORF">BN847_0099860</name>
</gene>
<sequence>MDFVFGSFHNRSTAPSPLSNLLLIENLNSPPTLGSAAFIYNFMKGLLQVSPSKEKIPLGFKHKNRAKKSTAYTQADH</sequence>
<name>A0A096PCT7_FUSPS</name>
<comment type="caution">
    <text evidence="1">The sequence shown here is derived from an EMBL/GenBank/DDBJ whole genome shotgun (WGS) entry which is preliminary data.</text>
</comment>
<reference evidence="1" key="1">
    <citation type="submission" date="2013-05" db="EMBL/GenBank/DDBJ databases">
        <title>Draft genome sequences of six wheat associated Fusarium spp. isolates.</title>
        <authorList>
            <person name="Moolhuijzen P.M."/>
            <person name="Manners J.M."/>
            <person name="Wilcox S."/>
            <person name="Bellgard M.I."/>
            <person name="Gardiner D.M."/>
        </authorList>
    </citation>
    <scope>NUCLEOTIDE SEQUENCE</scope>
    <source>
        <strain evidence="1">CS3427</strain>
        <strain evidence="1">CS3427</strain>
    </source>
</reference>
<dbReference type="AlphaFoldDB" id="A0A096PCT7"/>
<accession>A0A096PCT7</accession>
<proteinExistence type="predicted"/>